<name>A0A2N5VH80_9BASI</name>
<accession>A0A2N5VH80</accession>
<comment type="caution">
    <text evidence="2">The sequence shown here is derived from an EMBL/GenBank/DDBJ whole genome shotgun (WGS) entry which is preliminary data.</text>
</comment>
<organism evidence="2 3">
    <name type="scientific">Puccinia coronata f. sp. avenae</name>
    <dbReference type="NCBI Taxonomy" id="200324"/>
    <lineage>
        <taxon>Eukaryota</taxon>
        <taxon>Fungi</taxon>
        <taxon>Dikarya</taxon>
        <taxon>Basidiomycota</taxon>
        <taxon>Pucciniomycotina</taxon>
        <taxon>Pucciniomycetes</taxon>
        <taxon>Pucciniales</taxon>
        <taxon>Pucciniaceae</taxon>
        <taxon>Puccinia</taxon>
    </lineage>
</organism>
<dbReference type="AlphaFoldDB" id="A0A2N5VH80"/>
<proteinExistence type="predicted"/>
<protein>
    <submittedName>
        <fullName evidence="2">Uncharacterized protein</fullName>
    </submittedName>
</protein>
<feature type="region of interest" description="Disordered" evidence="1">
    <location>
        <begin position="16"/>
        <end position="43"/>
    </location>
</feature>
<evidence type="ECO:0000313" key="3">
    <source>
        <dbReference type="Proteomes" id="UP000235392"/>
    </source>
</evidence>
<evidence type="ECO:0000313" key="2">
    <source>
        <dbReference type="EMBL" id="PLW49344.1"/>
    </source>
</evidence>
<dbReference type="EMBL" id="PGCI01000017">
    <property type="protein sequence ID" value="PLW49344.1"/>
    <property type="molecule type" value="Genomic_DNA"/>
</dbReference>
<reference evidence="2 3" key="1">
    <citation type="submission" date="2017-11" db="EMBL/GenBank/DDBJ databases">
        <title>De novo assembly and phasing of dikaryotic genomes from two isolates of Puccinia coronata f. sp. avenae, the causal agent of oat crown rust.</title>
        <authorList>
            <person name="Miller M.E."/>
            <person name="Zhang Y."/>
            <person name="Omidvar V."/>
            <person name="Sperschneider J."/>
            <person name="Schwessinger B."/>
            <person name="Raley C."/>
            <person name="Palmer J.M."/>
            <person name="Garnica D."/>
            <person name="Upadhyaya N."/>
            <person name="Rathjen J."/>
            <person name="Taylor J.M."/>
            <person name="Park R.F."/>
            <person name="Dodds P.N."/>
            <person name="Hirsch C.D."/>
            <person name="Kianian S.F."/>
            <person name="Figueroa M."/>
        </authorList>
    </citation>
    <scope>NUCLEOTIDE SEQUENCE [LARGE SCALE GENOMIC DNA]</scope>
    <source>
        <strain evidence="2">12SD80</strain>
    </source>
</reference>
<feature type="compositionally biased region" description="Polar residues" evidence="1">
    <location>
        <begin position="17"/>
        <end position="37"/>
    </location>
</feature>
<sequence length="57" mass="6165">MANSKSAILLIPVASPSIHTNPNQQRMRSPNLPQSKFSPKPSRAQLQVAQLKGCIAL</sequence>
<dbReference type="Proteomes" id="UP000235392">
    <property type="component" value="Unassembled WGS sequence"/>
</dbReference>
<gene>
    <name evidence="2" type="ORF">PCASD_02706</name>
</gene>
<evidence type="ECO:0000256" key="1">
    <source>
        <dbReference type="SAM" id="MobiDB-lite"/>
    </source>
</evidence>